<gene>
    <name evidence="1" type="ORF">kuste4045</name>
</gene>
<accession>Q1Q476</accession>
<evidence type="ECO:0000313" key="1">
    <source>
        <dbReference type="EMBL" id="CAJ74808.1"/>
    </source>
</evidence>
<dbReference type="AlphaFoldDB" id="Q1Q476"/>
<reference evidence="1" key="2">
    <citation type="submission" date="2006-01" db="EMBL/GenBank/DDBJ databases">
        <authorList>
            <person name="Genoscope"/>
        </authorList>
    </citation>
    <scope>NUCLEOTIDE SEQUENCE</scope>
</reference>
<dbReference type="EMBL" id="CT573071">
    <property type="protein sequence ID" value="CAJ74808.1"/>
    <property type="molecule type" value="Genomic_DNA"/>
</dbReference>
<name>Q1Q476_KUEST</name>
<sequence length="51" mass="6153">MQNIYLVSLNRNCFFTVVILECKTVIYKPKKTSRLVHCTTNQFFYLSDYLR</sequence>
<organism evidence="1">
    <name type="scientific">Kuenenia stuttgartiensis</name>
    <dbReference type="NCBI Taxonomy" id="174633"/>
    <lineage>
        <taxon>Bacteria</taxon>
        <taxon>Pseudomonadati</taxon>
        <taxon>Planctomycetota</taxon>
        <taxon>Candidatus Brocadiia</taxon>
        <taxon>Candidatus Brocadiales</taxon>
        <taxon>Candidatus Brocadiaceae</taxon>
        <taxon>Candidatus Kuenenia</taxon>
    </lineage>
</organism>
<protein>
    <submittedName>
        <fullName evidence="1">Uncharacterized protein</fullName>
    </submittedName>
</protein>
<reference evidence="1" key="1">
    <citation type="journal article" date="2006" name="Nature">
        <title>Deciphering the evolution and metabolism of an anammox bacterium from a community genome.</title>
        <authorList>
            <person name="Strous M."/>
            <person name="Pelletier E."/>
            <person name="Mangenot S."/>
            <person name="Rattei T."/>
            <person name="Lehner A."/>
            <person name="Taylor M.W."/>
            <person name="Horn M."/>
            <person name="Daims H."/>
            <person name="Bartol-Mavel D."/>
            <person name="Wincker P."/>
            <person name="Barbe V."/>
            <person name="Fonknechten N."/>
            <person name="Vallenet D."/>
            <person name="Segurens B."/>
            <person name="Schenowitz-Truong C."/>
            <person name="Medigue C."/>
            <person name="Collingro A."/>
            <person name="Snel B."/>
            <person name="Dutilh B.E."/>
            <person name="OpDenCamp H.J.M."/>
            <person name="vanDerDrift C."/>
            <person name="Cirpus I."/>
            <person name="vanDePas-Schoonen K.T."/>
            <person name="Harhangi H.R."/>
            <person name="vanNiftrik L."/>
            <person name="Schmid M."/>
            <person name="Keltjens J."/>
            <person name="vanDeVossenberg J."/>
            <person name="Kartal B."/>
            <person name="Meier H."/>
            <person name="Frishman D."/>
            <person name="Huynen M.A."/>
            <person name="Mewes H."/>
            <person name="Weissenbach J."/>
            <person name="Jetten M.S.M."/>
            <person name="Wagner M."/>
            <person name="LePaslier D."/>
        </authorList>
    </citation>
    <scope>NUCLEOTIDE SEQUENCE</scope>
</reference>
<proteinExistence type="predicted"/>